<protein>
    <submittedName>
        <fullName evidence="4">Uncharacterized protein</fullName>
    </submittedName>
</protein>
<dbReference type="AlphaFoldDB" id="A0A834J7U5"/>
<evidence type="ECO:0000313" key="4">
    <source>
        <dbReference type="EMBL" id="KAF7382034.1"/>
    </source>
</evidence>
<dbReference type="PANTHER" id="PTHR16768:SF5">
    <property type="entry name" value="FI14214P"/>
    <property type="match status" value="1"/>
</dbReference>
<evidence type="ECO:0000256" key="3">
    <source>
        <dbReference type="SAM" id="MobiDB-lite"/>
    </source>
</evidence>
<feature type="compositionally biased region" description="Basic and acidic residues" evidence="3">
    <location>
        <begin position="12"/>
        <end position="37"/>
    </location>
</feature>
<dbReference type="EMBL" id="JACSEA010000019">
    <property type="protein sequence ID" value="KAF7382034.1"/>
    <property type="molecule type" value="Genomic_DNA"/>
</dbReference>
<proteinExistence type="predicted"/>
<feature type="compositionally biased region" description="Polar residues" evidence="3">
    <location>
        <begin position="38"/>
        <end position="52"/>
    </location>
</feature>
<name>A0A834J7U5_VESVU</name>
<sequence length="301" mass="34018">MMCEISKVQRRIFRDQDPPRIREKAKDNRFLKNESEFSKSTPNSPTALQQRASTASLEKCLSEPGFLEKELKNENCSRIKTKELASFSSTTSLSLKVNADEKRKESSSFVSTNVQDFIVELSTKVPSSSSSSPSFSFCDKKVIANGLKNDSSDSCDVLTNGRKMAPVLGVPPPPPPAPHMGPDGLILPRKPYNPCLTSTNHKDLRRELLFNQKIGRNVLNQKSELQRALEKQRENASRKEAERIREETFKDDPRTALQRAIEQRAKHIQIMQEQSQPTMIEPPNNLLITARAKLRPRTDSQ</sequence>
<dbReference type="InterPro" id="IPR009533">
    <property type="entry name" value="FAM107"/>
</dbReference>
<gene>
    <name evidence="4" type="ORF">HZH66_013466</name>
</gene>
<dbReference type="Pfam" id="PF06625">
    <property type="entry name" value="DUF1151"/>
    <property type="match status" value="1"/>
</dbReference>
<dbReference type="Proteomes" id="UP000614350">
    <property type="component" value="Unassembled WGS sequence"/>
</dbReference>
<comment type="caution">
    <text evidence="4">The sequence shown here is derived from an EMBL/GenBank/DDBJ whole genome shotgun (WGS) entry which is preliminary data.</text>
</comment>
<evidence type="ECO:0000256" key="1">
    <source>
        <dbReference type="ARBA" id="ARBA00023054"/>
    </source>
</evidence>
<keyword evidence="5" id="KW-1185">Reference proteome</keyword>
<keyword evidence="1 2" id="KW-0175">Coiled coil</keyword>
<accession>A0A834J7U5</accession>
<feature type="region of interest" description="Disordered" evidence="3">
    <location>
        <begin position="1"/>
        <end position="52"/>
    </location>
</feature>
<organism evidence="4 5">
    <name type="scientific">Vespula vulgaris</name>
    <name type="common">Yellow jacket</name>
    <name type="synonym">Wasp</name>
    <dbReference type="NCBI Taxonomy" id="7454"/>
    <lineage>
        <taxon>Eukaryota</taxon>
        <taxon>Metazoa</taxon>
        <taxon>Ecdysozoa</taxon>
        <taxon>Arthropoda</taxon>
        <taxon>Hexapoda</taxon>
        <taxon>Insecta</taxon>
        <taxon>Pterygota</taxon>
        <taxon>Neoptera</taxon>
        <taxon>Endopterygota</taxon>
        <taxon>Hymenoptera</taxon>
        <taxon>Apocrita</taxon>
        <taxon>Aculeata</taxon>
        <taxon>Vespoidea</taxon>
        <taxon>Vespidae</taxon>
        <taxon>Vespinae</taxon>
        <taxon>Vespula</taxon>
    </lineage>
</organism>
<evidence type="ECO:0000256" key="2">
    <source>
        <dbReference type="SAM" id="Coils"/>
    </source>
</evidence>
<reference evidence="4" key="1">
    <citation type="journal article" date="2020" name="G3 (Bethesda)">
        <title>High-Quality Assemblies for Three Invasive Social Wasps from the &lt;i&gt;Vespula&lt;/i&gt; Genus.</title>
        <authorList>
            <person name="Harrop T.W.R."/>
            <person name="Guhlin J."/>
            <person name="McLaughlin G.M."/>
            <person name="Permina E."/>
            <person name="Stockwell P."/>
            <person name="Gilligan J."/>
            <person name="Le Lec M.F."/>
            <person name="Gruber M.A.M."/>
            <person name="Quinn O."/>
            <person name="Lovegrove M."/>
            <person name="Duncan E.J."/>
            <person name="Remnant E.J."/>
            <person name="Van Eeckhoven J."/>
            <person name="Graham B."/>
            <person name="Knapp R.A."/>
            <person name="Langford K.W."/>
            <person name="Kronenberg Z."/>
            <person name="Press M.O."/>
            <person name="Eacker S.M."/>
            <person name="Wilson-Rankin E.E."/>
            <person name="Purcell J."/>
            <person name="Lester P.J."/>
            <person name="Dearden P.K."/>
        </authorList>
    </citation>
    <scope>NUCLEOTIDE SEQUENCE</scope>
    <source>
        <strain evidence="4">Marl-1</strain>
    </source>
</reference>
<feature type="coiled-coil region" evidence="2">
    <location>
        <begin position="215"/>
        <end position="242"/>
    </location>
</feature>
<evidence type="ECO:0000313" key="5">
    <source>
        <dbReference type="Proteomes" id="UP000614350"/>
    </source>
</evidence>
<dbReference type="PANTHER" id="PTHR16768">
    <property type="entry name" value="DOWN REGULATED IN RENAL CARCINOMA 1/TU3A"/>
    <property type="match status" value="1"/>
</dbReference>